<organism evidence="7 8">
    <name type="scientific">Tigriopus californicus</name>
    <name type="common">Marine copepod</name>
    <dbReference type="NCBI Taxonomy" id="6832"/>
    <lineage>
        <taxon>Eukaryota</taxon>
        <taxon>Metazoa</taxon>
        <taxon>Ecdysozoa</taxon>
        <taxon>Arthropoda</taxon>
        <taxon>Crustacea</taxon>
        <taxon>Multicrustacea</taxon>
        <taxon>Hexanauplia</taxon>
        <taxon>Copepoda</taxon>
        <taxon>Harpacticoida</taxon>
        <taxon>Harpacticidae</taxon>
        <taxon>Tigriopus</taxon>
    </lineage>
</organism>
<evidence type="ECO:0008006" key="9">
    <source>
        <dbReference type="Google" id="ProtNLM"/>
    </source>
</evidence>
<evidence type="ECO:0000256" key="6">
    <source>
        <dbReference type="RuleBase" id="RU363053"/>
    </source>
</evidence>
<dbReference type="AlphaFoldDB" id="A0A553PB14"/>
<evidence type="ECO:0000256" key="1">
    <source>
        <dbReference type="ARBA" id="ARBA00004141"/>
    </source>
</evidence>
<reference evidence="7 8" key="1">
    <citation type="journal article" date="2018" name="Nat. Ecol. Evol.">
        <title>Genomic signatures of mitonuclear coevolution across populations of Tigriopus californicus.</title>
        <authorList>
            <person name="Barreto F.S."/>
            <person name="Watson E.T."/>
            <person name="Lima T.G."/>
            <person name="Willett C.S."/>
            <person name="Edmands S."/>
            <person name="Li W."/>
            <person name="Burton R.S."/>
        </authorList>
    </citation>
    <scope>NUCLEOTIDE SEQUENCE [LARGE SCALE GENOMIC DNA]</scope>
    <source>
        <strain evidence="7 8">San Diego</strain>
    </source>
</reference>
<comment type="similarity">
    <text evidence="2 6">Belongs to the peroxisomal membrane protein PXMP2/4 family.</text>
</comment>
<gene>
    <name evidence="7" type="ORF">TCAL_07134</name>
</gene>
<protein>
    <recommendedName>
        <fullName evidence="9">Mpv17-like protein</fullName>
    </recommendedName>
</protein>
<dbReference type="OrthoDB" id="430207at2759"/>
<name>A0A553PB14_TIGCA</name>
<feature type="transmembrane region" description="Helical" evidence="6">
    <location>
        <begin position="165"/>
        <end position="187"/>
    </location>
</feature>
<evidence type="ECO:0000256" key="2">
    <source>
        <dbReference type="ARBA" id="ARBA00006824"/>
    </source>
</evidence>
<keyword evidence="5 6" id="KW-0472">Membrane</keyword>
<evidence type="ECO:0000313" key="8">
    <source>
        <dbReference type="Proteomes" id="UP000318571"/>
    </source>
</evidence>
<comment type="caution">
    <text evidence="7">The sequence shown here is derived from an EMBL/GenBank/DDBJ whole genome shotgun (WGS) entry which is preliminary data.</text>
</comment>
<feature type="transmembrane region" description="Helical" evidence="6">
    <location>
        <begin position="133"/>
        <end position="153"/>
    </location>
</feature>
<evidence type="ECO:0000313" key="7">
    <source>
        <dbReference type="EMBL" id="TRY74876.1"/>
    </source>
</evidence>
<feature type="transmembrane region" description="Helical" evidence="6">
    <location>
        <begin position="193"/>
        <end position="213"/>
    </location>
</feature>
<accession>A0A553PB14</accession>
<dbReference type="OMA" id="QFVSKRW"/>
<dbReference type="STRING" id="6832.A0A553PB14"/>
<sequence>MSASLPKIWRRVARGIRNLSSWPHAQFKPPRLERSVRDSMANFWRRHPVMINSLTFGGLYVGAEFTQQVIQNQFKHRRNPDHVHGIDRESLQRYAILGCVIYPPIVHFWYQWLDGRFAGRSRAVVIRKVLLDQFVLGPPSLFLFFTVLSLLEGQEDVLAEVKKKYLPTFVLESLFWIPAQAVNFALIPARFRVIFLSIISFTWLNILCIIKSIEEYTDM</sequence>
<keyword evidence="4 6" id="KW-1133">Transmembrane helix</keyword>
<dbReference type="PANTHER" id="PTHR11266:SF85">
    <property type="entry name" value="MPV17-LIKE PROTEIN"/>
    <property type="match status" value="1"/>
</dbReference>
<dbReference type="Pfam" id="PF04117">
    <property type="entry name" value="Mpv17_PMP22"/>
    <property type="match status" value="1"/>
</dbReference>
<proteinExistence type="inferred from homology"/>
<evidence type="ECO:0000256" key="3">
    <source>
        <dbReference type="ARBA" id="ARBA00022692"/>
    </source>
</evidence>
<dbReference type="InterPro" id="IPR007248">
    <property type="entry name" value="Mpv17_PMP22"/>
</dbReference>
<evidence type="ECO:0000256" key="5">
    <source>
        <dbReference type="ARBA" id="ARBA00023136"/>
    </source>
</evidence>
<feature type="transmembrane region" description="Helical" evidence="6">
    <location>
        <begin position="94"/>
        <end position="113"/>
    </location>
</feature>
<dbReference type="Proteomes" id="UP000318571">
    <property type="component" value="Chromosome 2"/>
</dbReference>
<keyword evidence="8" id="KW-1185">Reference proteome</keyword>
<comment type="subcellular location">
    <subcellularLocation>
        <location evidence="1">Membrane</location>
        <topology evidence="1">Multi-pass membrane protein</topology>
    </subcellularLocation>
</comment>
<evidence type="ECO:0000256" key="4">
    <source>
        <dbReference type="ARBA" id="ARBA00022989"/>
    </source>
</evidence>
<dbReference type="GO" id="GO:0016020">
    <property type="term" value="C:membrane"/>
    <property type="evidence" value="ECO:0007669"/>
    <property type="project" value="UniProtKB-SubCell"/>
</dbReference>
<dbReference type="EMBL" id="VCGU01000005">
    <property type="protein sequence ID" value="TRY74876.1"/>
    <property type="molecule type" value="Genomic_DNA"/>
</dbReference>
<keyword evidence="3 6" id="KW-0812">Transmembrane</keyword>
<dbReference type="GO" id="GO:0005739">
    <property type="term" value="C:mitochondrion"/>
    <property type="evidence" value="ECO:0007669"/>
    <property type="project" value="TreeGrafter"/>
</dbReference>
<dbReference type="PANTHER" id="PTHR11266">
    <property type="entry name" value="PEROXISOMAL MEMBRANE PROTEIN 2, PXMP2 MPV17"/>
    <property type="match status" value="1"/>
</dbReference>